<dbReference type="AlphaFoldDB" id="A0A067TCV9"/>
<keyword evidence="1" id="KW-1133">Transmembrane helix</keyword>
<gene>
    <name evidence="2" type="ORF">GALMADRAFT_136096</name>
</gene>
<dbReference type="Proteomes" id="UP000027222">
    <property type="component" value="Unassembled WGS sequence"/>
</dbReference>
<accession>A0A067TCV9</accession>
<keyword evidence="1" id="KW-0472">Membrane</keyword>
<reference evidence="3" key="1">
    <citation type="journal article" date="2014" name="Proc. Natl. Acad. Sci. U.S.A.">
        <title>Extensive sampling of basidiomycete genomes demonstrates inadequacy of the white-rot/brown-rot paradigm for wood decay fungi.</title>
        <authorList>
            <person name="Riley R."/>
            <person name="Salamov A.A."/>
            <person name="Brown D.W."/>
            <person name="Nagy L.G."/>
            <person name="Floudas D."/>
            <person name="Held B.W."/>
            <person name="Levasseur A."/>
            <person name="Lombard V."/>
            <person name="Morin E."/>
            <person name="Otillar R."/>
            <person name="Lindquist E.A."/>
            <person name="Sun H."/>
            <person name="LaButti K.M."/>
            <person name="Schmutz J."/>
            <person name="Jabbour D."/>
            <person name="Luo H."/>
            <person name="Baker S.E."/>
            <person name="Pisabarro A.G."/>
            <person name="Walton J.D."/>
            <person name="Blanchette R.A."/>
            <person name="Henrissat B."/>
            <person name="Martin F."/>
            <person name="Cullen D."/>
            <person name="Hibbett D.S."/>
            <person name="Grigoriev I.V."/>
        </authorList>
    </citation>
    <scope>NUCLEOTIDE SEQUENCE [LARGE SCALE GENOMIC DNA]</scope>
    <source>
        <strain evidence="3">CBS 339.88</strain>
    </source>
</reference>
<feature type="transmembrane region" description="Helical" evidence="1">
    <location>
        <begin position="69"/>
        <end position="88"/>
    </location>
</feature>
<dbReference type="HOGENOM" id="CLU_2146060_0_0_1"/>
<sequence length="112" mass="12610">MFDLPQKESWKPPRLQHDKPCPNLAFISFLTIINIIAFSITVDITTRGGINSALPIERVGRKWNIKIQIGQAAVLGVELVLLGAILLISGLGRRRFAIEQEERDEELEYNLA</sequence>
<keyword evidence="3" id="KW-1185">Reference proteome</keyword>
<evidence type="ECO:0000256" key="1">
    <source>
        <dbReference type="SAM" id="Phobius"/>
    </source>
</evidence>
<organism evidence="2 3">
    <name type="scientific">Galerina marginata (strain CBS 339.88)</name>
    <dbReference type="NCBI Taxonomy" id="685588"/>
    <lineage>
        <taxon>Eukaryota</taxon>
        <taxon>Fungi</taxon>
        <taxon>Dikarya</taxon>
        <taxon>Basidiomycota</taxon>
        <taxon>Agaricomycotina</taxon>
        <taxon>Agaricomycetes</taxon>
        <taxon>Agaricomycetidae</taxon>
        <taxon>Agaricales</taxon>
        <taxon>Agaricineae</taxon>
        <taxon>Strophariaceae</taxon>
        <taxon>Galerina</taxon>
    </lineage>
</organism>
<feature type="transmembrane region" description="Helical" evidence="1">
    <location>
        <begin position="21"/>
        <end position="42"/>
    </location>
</feature>
<proteinExistence type="predicted"/>
<keyword evidence="1" id="KW-0812">Transmembrane</keyword>
<name>A0A067TCV9_GALM3</name>
<protein>
    <submittedName>
        <fullName evidence="2">Uncharacterized protein</fullName>
    </submittedName>
</protein>
<dbReference type="EMBL" id="KL142371">
    <property type="protein sequence ID" value="KDR81035.1"/>
    <property type="molecule type" value="Genomic_DNA"/>
</dbReference>
<dbReference type="OrthoDB" id="3196762at2759"/>
<evidence type="ECO:0000313" key="3">
    <source>
        <dbReference type="Proteomes" id="UP000027222"/>
    </source>
</evidence>
<evidence type="ECO:0000313" key="2">
    <source>
        <dbReference type="EMBL" id="KDR81035.1"/>
    </source>
</evidence>